<sequence length="350" mass="38985">MTATTQQRHDFYSRLEPGSLVPLWERMKGLVPREPNNRTLAHIWRFEEVRPLLLEAGTLLTAQEAERRVLVFENPAFPGTSRINSTLYAGMQLILPGETAPAHRHAAGALRFILESDGGYTTVAGERADMKHGDLVITPSGTWHDHGHDGQGPCIWVDALDVPLVNIFECGFSEELDDNQQQITRKNGHSLSEFGSGMLPMDPISPFGKTSPVFSYPYDRARAALMALKASVSADAFQGYSLRYANPLDGGWVMPMIAAWLSYLPTGFETSPYRATDNQAVIVAEGLVTVKLRGEVYKLGKNDVMALPGWCWRTLKAEEDAVLFFFSDRSAQEKLGIWREQRGNKTEADR</sequence>
<keyword evidence="5" id="KW-1185">Reference proteome</keyword>
<dbReference type="GO" id="GO:0047922">
    <property type="term" value="F:gentisate 1,2-dioxygenase activity"/>
    <property type="evidence" value="ECO:0007669"/>
    <property type="project" value="UniProtKB-EC"/>
</dbReference>
<comment type="caution">
    <text evidence="4">The sequence shown here is derived from an EMBL/GenBank/DDBJ whole genome shotgun (WGS) entry which is preliminary data.</text>
</comment>
<dbReference type="SUPFAM" id="SSF51182">
    <property type="entry name" value="RmlC-like cupins"/>
    <property type="match status" value="1"/>
</dbReference>
<evidence type="ECO:0000259" key="3">
    <source>
        <dbReference type="Pfam" id="PF07883"/>
    </source>
</evidence>
<evidence type="ECO:0000313" key="4">
    <source>
        <dbReference type="EMBL" id="MBB3948104.1"/>
    </source>
</evidence>
<keyword evidence="2 4" id="KW-0560">Oxidoreductase</keyword>
<dbReference type="EC" id="1.13.11.4" evidence="4"/>
<organism evidence="4 5">
    <name type="scientific">Rhizobium skierniewicense</name>
    <dbReference type="NCBI Taxonomy" id="984260"/>
    <lineage>
        <taxon>Bacteria</taxon>
        <taxon>Pseudomonadati</taxon>
        <taxon>Pseudomonadota</taxon>
        <taxon>Alphaproteobacteria</taxon>
        <taxon>Hyphomicrobiales</taxon>
        <taxon>Rhizobiaceae</taxon>
        <taxon>Rhizobium/Agrobacterium group</taxon>
        <taxon>Rhizobium</taxon>
    </lineage>
</organism>
<dbReference type="PANTHER" id="PTHR41517">
    <property type="entry name" value="1,2-DIOXYGENASE PROTEIN-RELATED"/>
    <property type="match status" value="1"/>
</dbReference>
<dbReference type="InterPro" id="IPR014710">
    <property type="entry name" value="RmlC-like_jellyroll"/>
</dbReference>
<proteinExistence type="predicted"/>
<keyword evidence="1 4" id="KW-0223">Dioxygenase</keyword>
<protein>
    <submittedName>
        <fullName evidence="4">Gentisate 1,2-dioxygenase</fullName>
        <ecNumber evidence="4">1.13.11.4</ecNumber>
    </submittedName>
</protein>
<evidence type="ECO:0000256" key="1">
    <source>
        <dbReference type="ARBA" id="ARBA00022964"/>
    </source>
</evidence>
<evidence type="ECO:0000313" key="5">
    <source>
        <dbReference type="Proteomes" id="UP000565286"/>
    </source>
</evidence>
<reference evidence="4 5" key="1">
    <citation type="submission" date="2020-08" db="EMBL/GenBank/DDBJ databases">
        <title>Genomic Encyclopedia of Type Strains, Phase IV (KMG-IV): sequencing the most valuable type-strain genomes for metagenomic binning, comparative biology and taxonomic classification.</title>
        <authorList>
            <person name="Goeker M."/>
        </authorList>
    </citation>
    <scope>NUCLEOTIDE SEQUENCE [LARGE SCALE GENOMIC DNA]</scope>
    <source>
        <strain evidence="4 5">DSM 26438</strain>
    </source>
</reference>
<dbReference type="InterPro" id="IPR013096">
    <property type="entry name" value="Cupin_2"/>
</dbReference>
<dbReference type="CDD" id="cd02216">
    <property type="entry name" value="cupin_GDO-like_N"/>
    <property type="match status" value="1"/>
</dbReference>
<dbReference type="Gene3D" id="2.60.120.10">
    <property type="entry name" value="Jelly Rolls"/>
    <property type="match status" value="1"/>
</dbReference>
<dbReference type="AlphaFoldDB" id="A0A7W6CEP2"/>
<dbReference type="PANTHER" id="PTHR41517:SF1">
    <property type="entry name" value="CUPIN"/>
    <property type="match status" value="1"/>
</dbReference>
<evidence type="ECO:0000256" key="2">
    <source>
        <dbReference type="ARBA" id="ARBA00023002"/>
    </source>
</evidence>
<dbReference type="EMBL" id="JACIDV010000015">
    <property type="protein sequence ID" value="MBB3948104.1"/>
    <property type="molecule type" value="Genomic_DNA"/>
</dbReference>
<dbReference type="InterPro" id="IPR011051">
    <property type="entry name" value="RmlC_Cupin_sf"/>
</dbReference>
<accession>A0A7W6CEP2</accession>
<gene>
    <name evidence="4" type="ORF">GGQ73_004078</name>
</gene>
<dbReference type="CDD" id="cd06992">
    <property type="entry name" value="cupin_GDO-like_C"/>
    <property type="match status" value="1"/>
</dbReference>
<name>A0A7W6CEP2_9HYPH</name>
<dbReference type="Pfam" id="PF07883">
    <property type="entry name" value="Cupin_2"/>
    <property type="match status" value="1"/>
</dbReference>
<dbReference type="Proteomes" id="UP000565286">
    <property type="component" value="Unassembled WGS sequence"/>
</dbReference>
<dbReference type="InterPro" id="IPR047183">
    <property type="entry name" value="GDO-like"/>
</dbReference>
<dbReference type="RefSeq" id="WP_234911039.1">
    <property type="nucleotide sequence ID" value="NZ_JACIDV010000015.1"/>
</dbReference>
<feature type="domain" description="Cupin type-2" evidence="3">
    <location>
        <begin position="92"/>
        <end position="158"/>
    </location>
</feature>